<dbReference type="Pfam" id="PF04299">
    <property type="entry name" value="FMN_bind_2"/>
    <property type="match status" value="1"/>
</dbReference>
<comment type="caution">
    <text evidence="2">The sequence shown here is derived from an EMBL/GenBank/DDBJ whole genome shotgun (WGS) entry which is preliminary data.</text>
</comment>
<feature type="compositionally biased region" description="Basic and acidic residues" evidence="1">
    <location>
        <begin position="188"/>
        <end position="201"/>
    </location>
</feature>
<name>A0A5S4FY52_9ACTN</name>
<dbReference type="Proteomes" id="UP000309128">
    <property type="component" value="Unassembled WGS sequence"/>
</dbReference>
<accession>A0A5S4FY52</accession>
<dbReference type="PANTHER" id="PTHR35802:SF1">
    <property type="entry name" value="PROTEASE SYNTHASE AND SPORULATION PROTEIN PAI 2"/>
    <property type="match status" value="1"/>
</dbReference>
<dbReference type="PANTHER" id="PTHR35802">
    <property type="entry name" value="PROTEASE SYNTHASE AND SPORULATION PROTEIN PAI 2"/>
    <property type="match status" value="1"/>
</dbReference>
<evidence type="ECO:0000256" key="1">
    <source>
        <dbReference type="SAM" id="MobiDB-lite"/>
    </source>
</evidence>
<sequence>MLIHPWDAARDANEWRTWLRTRDFGQVAANGVNGGPPVVVPTHFLFDGGSEVVLHLARPNPIWAALEANPTVVVSVHDDYAYVPSMWRSDSPENGVPTSYYASVQLTCAARIVDDKAGKAEILRRQLAHHQPDGGHGVVSVDEGPYRKMLSAIRGLRLEVVGVRAKFKYDDHRPVEFRERISKELAERDLPGDAGAREQQLRRIRTPCSGAGLGPAAPAREPTVHTCG</sequence>
<dbReference type="InterPro" id="IPR007396">
    <property type="entry name" value="TR_PAI2-type"/>
</dbReference>
<organism evidence="2 3">
    <name type="scientific">Nonomuraea turkmeniaca</name>
    <dbReference type="NCBI Taxonomy" id="103838"/>
    <lineage>
        <taxon>Bacteria</taxon>
        <taxon>Bacillati</taxon>
        <taxon>Actinomycetota</taxon>
        <taxon>Actinomycetes</taxon>
        <taxon>Streptosporangiales</taxon>
        <taxon>Streptosporangiaceae</taxon>
        <taxon>Nonomuraea</taxon>
    </lineage>
</organism>
<proteinExistence type="predicted"/>
<dbReference type="AlphaFoldDB" id="A0A5S4FY52"/>
<reference evidence="2 3" key="1">
    <citation type="submission" date="2019-05" db="EMBL/GenBank/DDBJ databases">
        <title>Draft genome sequence of Nonomuraea turkmeniaca DSM 43926.</title>
        <authorList>
            <person name="Saricaoglu S."/>
            <person name="Isik K."/>
        </authorList>
    </citation>
    <scope>NUCLEOTIDE SEQUENCE [LARGE SCALE GENOMIC DNA]</scope>
    <source>
        <strain evidence="2 3">DSM 43926</strain>
    </source>
</reference>
<dbReference type="EMBL" id="VCKY01000001">
    <property type="protein sequence ID" value="TMR25653.1"/>
    <property type="molecule type" value="Genomic_DNA"/>
</dbReference>
<dbReference type="InterPro" id="IPR012349">
    <property type="entry name" value="Split_barrel_FMN-bd"/>
</dbReference>
<feature type="region of interest" description="Disordered" evidence="1">
    <location>
        <begin position="188"/>
        <end position="228"/>
    </location>
</feature>
<dbReference type="Gene3D" id="2.30.110.10">
    <property type="entry name" value="Electron Transport, Fmn-binding Protein, Chain A"/>
    <property type="match status" value="1"/>
</dbReference>
<dbReference type="SUPFAM" id="SSF50475">
    <property type="entry name" value="FMN-binding split barrel"/>
    <property type="match status" value="1"/>
</dbReference>
<gene>
    <name evidence="2" type="ORF">ETD86_00560</name>
</gene>
<protein>
    <submittedName>
        <fullName evidence="2">FMN-binding negative transcriptional regulator</fullName>
    </submittedName>
</protein>
<dbReference type="RefSeq" id="WP_138664062.1">
    <property type="nucleotide sequence ID" value="NZ_VCKY01000001.1"/>
</dbReference>
<dbReference type="OrthoDB" id="9794948at2"/>
<evidence type="ECO:0000313" key="2">
    <source>
        <dbReference type="EMBL" id="TMR25653.1"/>
    </source>
</evidence>
<keyword evidence="3" id="KW-1185">Reference proteome</keyword>
<evidence type="ECO:0000313" key="3">
    <source>
        <dbReference type="Proteomes" id="UP000309128"/>
    </source>
</evidence>